<dbReference type="GO" id="GO:0007021">
    <property type="term" value="P:tubulin complex assembly"/>
    <property type="evidence" value="ECO:0007669"/>
    <property type="project" value="UniProtKB-UniRule"/>
</dbReference>
<dbReference type="OrthoDB" id="296187at2759"/>
<dbReference type="EMBL" id="ASPP01034990">
    <property type="protein sequence ID" value="ETO02751.1"/>
    <property type="molecule type" value="Genomic_DNA"/>
</dbReference>
<evidence type="ECO:0000256" key="1">
    <source>
        <dbReference type="ARBA" id="ARBA00006806"/>
    </source>
</evidence>
<dbReference type="Gene3D" id="1.20.58.90">
    <property type="match status" value="1"/>
</dbReference>
<protein>
    <recommendedName>
        <fullName evidence="3">Tubulin-specific chaperone A</fullName>
    </recommendedName>
</protein>
<keyword evidence="3" id="KW-0206">Cytoskeleton</keyword>
<organism evidence="5 6">
    <name type="scientific">Reticulomyxa filosa</name>
    <dbReference type="NCBI Taxonomy" id="46433"/>
    <lineage>
        <taxon>Eukaryota</taxon>
        <taxon>Sar</taxon>
        <taxon>Rhizaria</taxon>
        <taxon>Retaria</taxon>
        <taxon>Foraminifera</taxon>
        <taxon>Monothalamids</taxon>
        <taxon>Reticulomyxidae</taxon>
        <taxon>Reticulomyxa</taxon>
    </lineage>
</organism>
<dbReference type="Proteomes" id="UP000023152">
    <property type="component" value="Unassembled WGS sequence"/>
</dbReference>
<accession>X6LMZ4</accession>
<keyword evidence="3" id="KW-0963">Cytoplasm</keyword>
<evidence type="ECO:0000313" key="5">
    <source>
        <dbReference type="EMBL" id="ETO02751.1"/>
    </source>
</evidence>
<dbReference type="AlphaFoldDB" id="X6LMZ4"/>
<dbReference type="Pfam" id="PF02970">
    <property type="entry name" value="TBCA"/>
    <property type="match status" value="1"/>
</dbReference>
<keyword evidence="3" id="KW-0493">Microtubule</keyword>
<evidence type="ECO:0000256" key="2">
    <source>
        <dbReference type="ARBA" id="ARBA00023186"/>
    </source>
</evidence>
<evidence type="ECO:0000313" key="6">
    <source>
        <dbReference type="Proteomes" id="UP000023152"/>
    </source>
</evidence>
<gene>
    <name evidence="5" type="ORF">RFI_34664</name>
</gene>
<dbReference type="SUPFAM" id="SSF46988">
    <property type="entry name" value="Tubulin chaperone cofactor A"/>
    <property type="match status" value="1"/>
</dbReference>
<comment type="caution">
    <text evidence="5">The sequence shown here is derived from an EMBL/GenBank/DDBJ whole genome shotgun (WGS) entry which is preliminary data.</text>
</comment>
<evidence type="ECO:0000256" key="3">
    <source>
        <dbReference type="RuleBase" id="RU364030"/>
    </source>
</evidence>
<comment type="subcellular location">
    <subcellularLocation>
        <location evidence="3">Cytoplasm</location>
        <location evidence="3">Cytoskeleton</location>
    </subcellularLocation>
</comment>
<keyword evidence="2 3" id="KW-0143">Chaperone</keyword>
<dbReference type="InterPro" id="IPR004226">
    <property type="entry name" value="TBCA"/>
</dbReference>
<dbReference type="PANTHER" id="PTHR21500">
    <property type="entry name" value="TUBULIN-SPECIFIC CHAPERONE A"/>
    <property type="match status" value="1"/>
</dbReference>
<dbReference type="InterPro" id="IPR036126">
    <property type="entry name" value="TBCA_sf"/>
</dbReference>
<dbReference type="GO" id="GO:0005829">
    <property type="term" value="C:cytosol"/>
    <property type="evidence" value="ECO:0007669"/>
    <property type="project" value="TreeGrafter"/>
</dbReference>
<comment type="subunit">
    <text evidence="3">Supercomplex made of cofactors A to E. Cofactors A and D function by capturing and stabilizing tubulin in a quasi-native conformation. Cofactor E binds to the cofactor D-tubulin complex; interaction with cofactor C then causes the release of tubulin polypeptides that are committed to the native state.</text>
</comment>
<dbReference type="GO" id="GO:0005874">
    <property type="term" value="C:microtubule"/>
    <property type="evidence" value="ECO:0007669"/>
    <property type="project" value="UniProtKB-KW"/>
</dbReference>
<evidence type="ECO:0000256" key="4">
    <source>
        <dbReference type="SAM" id="Coils"/>
    </source>
</evidence>
<comment type="similarity">
    <text evidence="1 3">Belongs to the TBCA family.</text>
</comment>
<sequence length="119" mass="13745">MAQASNIAELKQLRIQSGAVKRLAKEVEYYLKELKALNLELEQMKNEEKKENQSDLKQQRQAIEETEAVLADIRPRLVKSYEEVKSLLEGLKGREELDPELFKDAKANLQLADVYVKQD</sequence>
<keyword evidence="4" id="KW-0175">Coiled coil</keyword>
<reference evidence="5 6" key="1">
    <citation type="journal article" date="2013" name="Curr. Biol.">
        <title>The Genome of the Foraminiferan Reticulomyxa filosa.</title>
        <authorList>
            <person name="Glockner G."/>
            <person name="Hulsmann N."/>
            <person name="Schleicher M."/>
            <person name="Noegel A.A."/>
            <person name="Eichinger L."/>
            <person name="Gallinger C."/>
            <person name="Pawlowski J."/>
            <person name="Sierra R."/>
            <person name="Euteneuer U."/>
            <person name="Pillet L."/>
            <person name="Moustafa A."/>
            <person name="Platzer M."/>
            <person name="Groth M."/>
            <person name="Szafranski K."/>
            <person name="Schliwa M."/>
        </authorList>
    </citation>
    <scope>NUCLEOTIDE SEQUENCE [LARGE SCALE GENOMIC DNA]</scope>
</reference>
<feature type="coiled-coil region" evidence="4">
    <location>
        <begin position="20"/>
        <end position="69"/>
    </location>
</feature>
<dbReference type="PANTHER" id="PTHR21500:SF0">
    <property type="entry name" value="TUBULIN-SPECIFIC CHAPERONE A"/>
    <property type="match status" value="1"/>
</dbReference>
<name>X6LMZ4_RETFI</name>
<proteinExistence type="inferred from homology"/>
<keyword evidence="6" id="KW-1185">Reference proteome</keyword>
<dbReference type="GO" id="GO:0048487">
    <property type="term" value="F:beta-tubulin binding"/>
    <property type="evidence" value="ECO:0007669"/>
    <property type="project" value="InterPro"/>
</dbReference>
<dbReference type="GO" id="GO:0007023">
    <property type="term" value="P:post-chaperonin tubulin folding pathway"/>
    <property type="evidence" value="ECO:0007669"/>
    <property type="project" value="UniProtKB-UniRule"/>
</dbReference>